<gene>
    <name evidence="2" type="ORF">ANN_08521</name>
</gene>
<evidence type="ECO:0000313" key="3">
    <source>
        <dbReference type="Proteomes" id="UP001148838"/>
    </source>
</evidence>
<dbReference type="Proteomes" id="UP001148838">
    <property type="component" value="Unassembled WGS sequence"/>
</dbReference>
<accession>A0ABQ8T1M7</accession>
<comment type="caution">
    <text evidence="2">The sequence shown here is derived from an EMBL/GenBank/DDBJ whole genome shotgun (WGS) entry which is preliminary data.</text>
</comment>
<protein>
    <submittedName>
        <fullName evidence="2">Uncharacterized protein</fullName>
    </submittedName>
</protein>
<feature type="compositionally biased region" description="Polar residues" evidence="1">
    <location>
        <begin position="77"/>
        <end position="89"/>
    </location>
</feature>
<reference evidence="2 3" key="1">
    <citation type="journal article" date="2022" name="Allergy">
        <title>Genome assembly and annotation of Periplaneta americana reveal a comprehensive cockroach allergen profile.</title>
        <authorList>
            <person name="Wang L."/>
            <person name="Xiong Q."/>
            <person name="Saelim N."/>
            <person name="Wang L."/>
            <person name="Nong W."/>
            <person name="Wan A.T."/>
            <person name="Shi M."/>
            <person name="Liu X."/>
            <person name="Cao Q."/>
            <person name="Hui J.H.L."/>
            <person name="Sookrung N."/>
            <person name="Leung T.F."/>
            <person name="Tungtrongchitr A."/>
            <person name="Tsui S.K.W."/>
        </authorList>
    </citation>
    <scope>NUCLEOTIDE SEQUENCE [LARGE SCALE GENOMIC DNA]</scope>
    <source>
        <strain evidence="2">PWHHKU_190912</strain>
    </source>
</reference>
<feature type="region of interest" description="Disordered" evidence="1">
    <location>
        <begin position="75"/>
        <end position="99"/>
    </location>
</feature>
<organism evidence="2 3">
    <name type="scientific">Periplaneta americana</name>
    <name type="common">American cockroach</name>
    <name type="synonym">Blatta americana</name>
    <dbReference type="NCBI Taxonomy" id="6978"/>
    <lineage>
        <taxon>Eukaryota</taxon>
        <taxon>Metazoa</taxon>
        <taxon>Ecdysozoa</taxon>
        <taxon>Arthropoda</taxon>
        <taxon>Hexapoda</taxon>
        <taxon>Insecta</taxon>
        <taxon>Pterygota</taxon>
        <taxon>Neoptera</taxon>
        <taxon>Polyneoptera</taxon>
        <taxon>Dictyoptera</taxon>
        <taxon>Blattodea</taxon>
        <taxon>Blattoidea</taxon>
        <taxon>Blattidae</taxon>
        <taxon>Blattinae</taxon>
        <taxon>Periplaneta</taxon>
    </lineage>
</organism>
<dbReference type="EMBL" id="JAJSOF020000017">
    <property type="protein sequence ID" value="KAJ4440380.1"/>
    <property type="molecule type" value="Genomic_DNA"/>
</dbReference>
<name>A0ABQ8T1M7_PERAM</name>
<evidence type="ECO:0000256" key="1">
    <source>
        <dbReference type="SAM" id="MobiDB-lite"/>
    </source>
</evidence>
<keyword evidence="3" id="KW-1185">Reference proteome</keyword>
<evidence type="ECO:0000313" key="2">
    <source>
        <dbReference type="EMBL" id="KAJ4440380.1"/>
    </source>
</evidence>
<feature type="region of interest" description="Disordered" evidence="1">
    <location>
        <begin position="1"/>
        <end position="23"/>
    </location>
</feature>
<sequence length="148" mass="16619">MQLGQERTISKETGDGPPGSPITTIEENVIVVLGDSAEPLKNPYDDEGGYAEIPIPVKETLTLDIPVLCLPELNDTAAMNPSPQTPQVKSNKRRSQEVDEVDEMMREIHAKQLCVLDLQERKALLEICLIEKDILKKGYELLEWHTRN</sequence>
<proteinExistence type="predicted"/>